<evidence type="ECO:0000313" key="2">
    <source>
        <dbReference type="EMBL" id="ETN82089.1"/>
    </source>
</evidence>
<sequence>MSSQITTANKENTATKNEELPLSNCYPHETTNWNRSDYGPPERVWPLELEGFRALSFKTLFCFRRPRRASDSGAGVAVT</sequence>
<reference evidence="3" key="1">
    <citation type="journal article" date="2014" name="Nat. Genet.">
        <title>Genome of the human hookworm Necator americanus.</title>
        <authorList>
            <person name="Tang Y.T."/>
            <person name="Gao X."/>
            <person name="Rosa B.A."/>
            <person name="Abubucker S."/>
            <person name="Hallsworth-Pepin K."/>
            <person name="Martin J."/>
            <person name="Tyagi R."/>
            <person name="Heizer E."/>
            <person name="Zhang X."/>
            <person name="Bhonagiri-Palsikar V."/>
            <person name="Minx P."/>
            <person name="Warren W.C."/>
            <person name="Wang Q."/>
            <person name="Zhan B."/>
            <person name="Hotez P.J."/>
            <person name="Sternberg P.W."/>
            <person name="Dougall A."/>
            <person name="Gaze S.T."/>
            <person name="Mulvenna J."/>
            <person name="Sotillo J."/>
            <person name="Ranganathan S."/>
            <person name="Rabelo E.M."/>
            <person name="Wilson R.K."/>
            <person name="Felgner P.L."/>
            <person name="Bethony J."/>
            <person name="Hawdon J.M."/>
            <person name="Gasser R.B."/>
            <person name="Loukas A."/>
            <person name="Mitreva M."/>
        </authorList>
    </citation>
    <scope>NUCLEOTIDE SEQUENCE [LARGE SCALE GENOMIC DNA]</scope>
</reference>
<gene>
    <name evidence="2" type="ORF">NECAME_08188</name>
</gene>
<dbReference type="KEGG" id="nai:NECAME_08188"/>
<dbReference type="Proteomes" id="UP000053676">
    <property type="component" value="Unassembled WGS sequence"/>
</dbReference>
<dbReference type="AlphaFoldDB" id="W2TKD7"/>
<keyword evidence="3" id="KW-1185">Reference proteome</keyword>
<feature type="region of interest" description="Disordered" evidence="1">
    <location>
        <begin position="1"/>
        <end position="25"/>
    </location>
</feature>
<accession>W2TKD7</accession>
<name>W2TKD7_NECAM</name>
<feature type="compositionally biased region" description="Low complexity" evidence="1">
    <location>
        <begin position="1"/>
        <end position="15"/>
    </location>
</feature>
<evidence type="ECO:0000256" key="1">
    <source>
        <dbReference type="SAM" id="MobiDB-lite"/>
    </source>
</evidence>
<protein>
    <submittedName>
        <fullName evidence="2">Uncharacterized protein</fullName>
    </submittedName>
</protein>
<evidence type="ECO:0000313" key="3">
    <source>
        <dbReference type="Proteomes" id="UP000053676"/>
    </source>
</evidence>
<organism evidence="2 3">
    <name type="scientific">Necator americanus</name>
    <name type="common">Human hookworm</name>
    <dbReference type="NCBI Taxonomy" id="51031"/>
    <lineage>
        <taxon>Eukaryota</taxon>
        <taxon>Metazoa</taxon>
        <taxon>Ecdysozoa</taxon>
        <taxon>Nematoda</taxon>
        <taxon>Chromadorea</taxon>
        <taxon>Rhabditida</taxon>
        <taxon>Rhabditina</taxon>
        <taxon>Rhabditomorpha</taxon>
        <taxon>Strongyloidea</taxon>
        <taxon>Ancylostomatidae</taxon>
        <taxon>Bunostominae</taxon>
        <taxon>Necator</taxon>
    </lineage>
</organism>
<proteinExistence type="predicted"/>
<dbReference type="EMBL" id="KI658576">
    <property type="protein sequence ID" value="ETN82089.1"/>
    <property type="molecule type" value="Genomic_DNA"/>
</dbReference>